<organism evidence="1 2">
    <name type="scientific">Zophobas morio</name>
    <dbReference type="NCBI Taxonomy" id="2755281"/>
    <lineage>
        <taxon>Eukaryota</taxon>
        <taxon>Metazoa</taxon>
        <taxon>Ecdysozoa</taxon>
        <taxon>Arthropoda</taxon>
        <taxon>Hexapoda</taxon>
        <taxon>Insecta</taxon>
        <taxon>Pterygota</taxon>
        <taxon>Neoptera</taxon>
        <taxon>Endopterygota</taxon>
        <taxon>Coleoptera</taxon>
        <taxon>Polyphaga</taxon>
        <taxon>Cucujiformia</taxon>
        <taxon>Tenebrionidae</taxon>
        <taxon>Zophobas</taxon>
    </lineage>
</organism>
<dbReference type="PANTHER" id="PTHR11439">
    <property type="entry name" value="GAG-POL-RELATED RETROTRANSPOSON"/>
    <property type="match status" value="1"/>
</dbReference>
<dbReference type="Proteomes" id="UP001168821">
    <property type="component" value="Unassembled WGS sequence"/>
</dbReference>
<dbReference type="PANTHER" id="PTHR11439:SF483">
    <property type="entry name" value="PEPTIDE SYNTHASE GLIP-LIKE, PUTATIVE (AFU_ORTHOLOGUE AFUA_3G12920)-RELATED"/>
    <property type="match status" value="1"/>
</dbReference>
<dbReference type="CDD" id="cd09272">
    <property type="entry name" value="RNase_HI_RT_Ty1"/>
    <property type="match status" value="1"/>
</dbReference>
<comment type="caution">
    <text evidence="1">The sequence shown here is derived from an EMBL/GenBank/DDBJ whole genome shotgun (WGS) entry which is preliminary data.</text>
</comment>
<sequence>MDTGITFSDQRGSVNQLVAYSDADYASDEDRKSISGVVVILNGGPVSWMSRKQTIVADSTTYAEYVAAYMATKEIIWVRGLLADLGVMQRQPTIVHMDNAAAEHLVRNPVHHGRTKHIDVKFHYTRDAYQRGEIDINHVGTTEQLADMFTKPLSRDKFANNLKLLNLHSV</sequence>
<dbReference type="EMBL" id="JALNTZ010000002">
    <property type="protein sequence ID" value="KAJ3662417.1"/>
    <property type="molecule type" value="Genomic_DNA"/>
</dbReference>
<keyword evidence="2" id="KW-1185">Reference proteome</keyword>
<dbReference type="AlphaFoldDB" id="A0AA38ISU2"/>
<evidence type="ECO:0000313" key="2">
    <source>
        <dbReference type="Proteomes" id="UP001168821"/>
    </source>
</evidence>
<name>A0AA38ISU2_9CUCU</name>
<reference evidence="1" key="1">
    <citation type="journal article" date="2023" name="G3 (Bethesda)">
        <title>Whole genome assemblies of Zophobas morio and Tenebrio molitor.</title>
        <authorList>
            <person name="Kaur S."/>
            <person name="Stinson S.A."/>
            <person name="diCenzo G.C."/>
        </authorList>
    </citation>
    <scope>NUCLEOTIDE SEQUENCE</scope>
    <source>
        <strain evidence="1">QUZm001</strain>
    </source>
</reference>
<gene>
    <name evidence="1" type="ORF">Zmor_006767</name>
</gene>
<protein>
    <recommendedName>
        <fullName evidence="3">Polyprotein</fullName>
    </recommendedName>
</protein>
<evidence type="ECO:0000313" key="1">
    <source>
        <dbReference type="EMBL" id="KAJ3662417.1"/>
    </source>
</evidence>
<accession>A0AA38ISU2</accession>
<evidence type="ECO:0008006" key="3">
    <source>
        <dbReference type="Google" id="ProtNLM"/>
    </source>
</evidence>
<proteinExistence type="predicted"/>